<protein>
    <submittedName>
        <fullName evidence="2">Uncharacterized protein</fullName>
    </submittedName>
</protein>
<gene>
    <name evidence="2" type="ORF">PACLA_8A040674</name>
</gene>
<name>A0A7D9JSN6_PARCT</name>
<sequence length="104" mass="12407">PEERLSWNTPSRSRLKKRKRSDDEIARKGYNSNNTAEDKERIHLESEPEAESVYHGYDTEKNDYTLVQLSKDITKTEESNEFLDLLSRLEEKMKKQYPERLKKS</sequence>
<feature type="region of interest" description="Disordered" evidence="1">
    <location>
        <begin position="1"/>
        <end position="57"/>
    </location>
</feature>
<dbReference type="AlphaFoldDB" id="A0A7D9JSN6"/>
<evidence type="ECO:0000313" key="2">
    <source>
        <dbReference type="EMBL" id="CAB4035713.1"/>
    </source>
</evidence>
<feature type="compositionally biased region" description="Polar residues" evidence="1">
    <location>
        <begin position="1"/>
        <end position="10"/>
    </location>
</feature>
<reference evidence="2" key="1">
    <citation type="submission" date="2020-04" db="EMBL/GenBank/DDBJ databases">
        <authorList>
            <person name="Alioto T."/>
            <person name="Alioto T."/>
            <person name="Gomez Garrido J."/>
        </authorList>
    </citation>
    <scope>NUCLEOTIDE SEQUENCE</scope>
    <source>
        <strain evidence="2">A484AB</strain>
    </source>
</reference>
<feature type="non-terminal residue" evidence="2">
    <location>
        <position position="1"/>
    </location>
</feature>
<organism evidence="2 3">
    <name type="scientific">Paramuricea clavata</name>
    <name type="common">Red gorgonian</name>
    <name type="synonym">Violescent sea-whip</name>
    <dbReference type="NCBI Taxonomy" id="317549"/>
    <lineage>
        <taxon>Eukaryota</taxon>
        <taxon>Metazoa</taxon>
        <taxon>Cnidaria</taxon>
        <taxon>Anthozoa</taxon>
        <taxon>Octocorallia</taxon>
        <taxon>Malacalcyonacea</taxon>
        <taxon>Plexauridae</taxon>
        <taxon>Paramuricea</taxon>
    </lineage>
</organism>
<dbReference type="EMBL" id="CACRXK020021307">
    <property type="protein sequence ID" value="CAB4035713.1"/>
    <property type="molecule type" value="Genomic_DNA"/>
</dbReference>
<evidence type="ECO:0000256" key="1">
    <source>
        <dbReference type="SAM" id="MobiDB-lite"/>
    </source>
</evidence>
<dbReference type="Proteomes" id="UP001152795">
    <property type="component" value="Unassembled WGS sequence"/>
</dbReference>
<feature type="compositionally biased region" description="Basic and acidic residues" evidence="1">
    <location>
        <begin position="36"/>
        <end position="46"/>
    </location>
</feature>
<accession>A0A7D9JSN6</accession>
<comment type="caution">
    <text evidence="2">The sequence shown here is derived from an EMBL/GenBank/DDBJ whole genome shotgun (WGS) entry which is preliminary data.</text>
</comment>
<evidence type="ECO:0000313" key="3">
    <source>
        <dbReference type="Proteomes" id="UP001152795"/>
    </source>
</evidence>
<proteinExistence type="predicted"/>
<keyword evidence="3" id="KW-1185">Reference proteome</keyword>